<sequence length="203" mass="20801">MSALATAHTSATLLEASKLNVALDPGIRALWRGARLAGPAFPVQGVGGDNLALHNAVLAAPPGSILVADVGGQDFGHWGEILAVAAMSRGIGGLVIDGAVRDSVEQEALGFPVFSRGTAIRGTAKSFPGWIGRPVRVGGVLIRPGDLVVGDADGVLSLPSAQAAEILERADERVRQEESIIAALRNGATTIDLYGLDPTGRQS</sequence>
<dbReference type="InterPro" id="IPR036704">
    <property type="entry name" value="RraA/RraA-like_sf"/>
</dbReference>
<comment type="cofactor">
    <cofactor evidence="2">
        <name>a divalent metal cation</name>
        <dbReference type="ChEBI" id="CHEBI:60240"/>
    </cofactor>
</comment>
<gene>
    <name evidence="13" type="ORF">L0M17_01150</name>
</gene>
<dbReference type="Gene3D" id="3.50.30.40">
    <property type="entry name" value="Ribonuclease E inhibitor RraA/RraA-like"/>
    <property type="match status" value="1"/>
</dbReference>
<name>A0ABS9TW07_9MICC</name>
<organism evidence="13 14">
    <name type="scientific">Sinomonas terrae</name>
    <dbReference type="NCBI Taxonomy" id="2908838"/>
    <lineage>
        <taxon>Bacteria</taxon>
        <taxon>Bacillati</taxon>
        <taxon>Actinomycetota</taxon>
        <taxon>Actinomycetes</taxon>
        <taxon>Micrococcales</taxon>
        <taxon>Micrococcaceae</taxon>
        <taxon>Sinomonas</taxon>
    </lineage>
</organism>
<accession>A0ABS9TW07</accession>
<keyword evidence="14" id="KW-1185">Reference proteome</keyword>
<dbReference type="InterPro" id="IPR005493">
    <property type="entry name" value="RraA/RraA-like"/>
</dbReference>
<evidence type="ECO:0000256" key="6">
    <source>
        <dbReference type="ARBA" id="ARBA00012947"/>
    </source>
</evidence>
<dbReference type="CDD" id="cd16841">
    <property type="entry name" value="RraA_family"/>
    <property type="match status" value="1"/>
</dbReference>
<evidence type="ECO:0000256" key="1">
    <source>
        <dbReference type="ARBA" id="ARBA00001342"/>
    </source>
</evidence>
<evidence type="ECO:0000256" key="8">
    <source>
        <dbReference type="ARBA" id="ARBA00025046"/>
    </source>
</evidence>
<evidence type="ECO:0000313" key="14">
    <source>
        <dbReference type="Proteomes" id="UP001202922"/>
    </source>
</evidence>
<reference evidence="13 14" key="1">
    <citation type="submission" date="2022-03" db="EMBL/GenBank/DDBJ databases">
        <title>Sinomonas sp. isolated from a soil.</title>
        <authorList>
            <person name="Han J."/>
            <person name="Kim D.-U."/>
        </authorList>
    </citation>
    <scope>NUCLEOTIDE SEQUENCE [LARGE SCALE GENOMIC DNA]</scope>
    <source>
        <strain evidence="13 14">5-5</strain>
    </source>
</reference>
<dbReference type="Proteomes" id="UP001202922">
    <property type="component" value="Unassembled WGS sequence"/>
</dbReference>
<dbReference type="Pfam" id="PF03737">
    <property type="entry name" value="RraA-like"/>
    <property type="match status" value="1"/>
</dbReference>
<dbReference type="SUPFAM" id="SSF89562">
    <property type="entry name" value="RraA-like"/>
    <property type="match status" value="1"/>
</dbReference>
<dbReference type="EMBL" id="JAKZBV010000001">
    <property type="protein sequence ID" value="MCH6468603.1"/>
    <property type="molecule type" value="Genomic_DNA"/>
</dbReference>
<dbReference type="PANTHER" id="PTHR33254">
    <property type="entry name" value="4-HYDROXY-4-METHYL-2-OXOGLUTARATE ALDOLASE 3-RELATED"/>
    <property type="match status" value="1"/>
</dbReference>
<protein>
    <recommendedName>
        <fullName evidence="7">Putative 4-hydroxy-4-methyl-2-oxoglutarate aldolase</fullName>
        <ecNumber evidence="6">4.1.1.112</ecNumber>
        <ecNumber evidence="5">4.1.3.17</ecNumber>
    </recommendedName>
    <alternativeName>
        <fullName evidence="11">Oxaloacetate decarboxylase</fullName>
    </alternativeName>
    <alternativeName>
        <fullName evidence="9">Regulator of ribonuclease activity homolog</fullName>
    </alternativeName>
    <alternativeName>
        <fullName evidence="10">RraA-like protein</fullName>
    </alternativeName>
</protein>
<comment type="function">
    <text evidence="8">Catalyzes the aldol cleavage of 4-hydroxy-4-methyl-2-oxoglutarate (HMG) into 2 molecules of pyruvate. Also contains a secondary oxaloacetate (OAA) decarboxylase activity due to the common pyruvate enolate transition state formed following C-C bond cleavage in the retro-aldol and decarboxylation reactions.</text>
</comment>
<evidence type="ECO:0000256" key="5">
    <source>
        <dbReference type="ARBA" id="ARBA00012213"/>
    </source>
</evidence>
<evidence type="ECO:0000256" key="3">
    <source>
        <dbReference type="ARBA" id="ARBA00008621"/>
    </source>
</evidence>
<evidence type="ECO:0000256" key="11">
    <source>
        <dbReference type="ARBA" id="ARBA00032305"/>
    </source>
</evidence>
<dbReference type="PANTHER" id="PTHR33254:SF4">
    <property type="entry name" value="4-HYDROXY-4-METHYL-2-OXOGLUTARATE ALDOLASE 3-RELATED"/>
    <property type="match status" value="1"/>
</dbReference>
<evidence type="ECO:0000256" key="4">
    <source>
        <dbReference type="ARBA" id="ARBA00011233"/>
    </source>
</evidence>
<evidence type="ECO:0000256" key="7">
    <source>
        <dbReference type="ARBA" id="ARBA00016549"/>
    </source>
</evidence>
<evidence type="ECO:0000256" key="2">
    <source>
        <dbReference type="ARBA" id="ARBA00001968"/>
    </source>
</evidence>
<comment type="caution">
    <text evidence="13">The sequence shown here is derived from an EMBL/GenBank/DDBJ whole genome shotgun (WGS) entry which is preliminary data.</text>
</comment>
<comment type="similarity">
    <text evidence="3">Belongs to the class II aldolase/RraA-like family.</text>
</comment>
<comment type="subunit">
    <text evidence="4">Homotrimer.</text>
</comment>
<evidence type="ECO:0000256" key="9">
    <source>
        <dbReference type="ARBA" id="ARBA00029596"/>
    </source>
</evidence>
<dbReference type="RefSeq" id="WP_241050467.1">
    <property type="nucleotide sequence ID" value="NZ_JAKZBV010000001.1"/>
</dbReference>
<evidence type="ECO:0000256" key="12">
    <source>
        <dbReference type="ARBA" id="ARBA00047973"/>
    </source>
</evidence>
<proteinExistence type="inferred from homology"/>
<dbReference type="EC" id="4.1.3.17" evidence="5"/>
<dbReference type="EC" id="4.1.1.112" evidence="6"/>
<evidence type="ECO:0000256" key="10">
    <source>
        <dbReference type="ARBA" id="ARBA00030169"/>
    </source>
</evidence>
<comment type="catalytic activity">
    <reaction evidence="1">
        <text>4-hydroxy-4-methyl-2-oxoglutarate = 2 pyruvate</text>
        <dbReference type="Rhea" id="RHEA:22748"/>
        <dbReference type="ChEBI" id="CHEBI:15361"/>
        <dbReference type="ChEBI" id="CHEBI:58276"/>
        <dbReference type="EC" id="4.1.3.17"/>
    </reaction>
</comment>
<evidence type="ECO:0000313" key="13">
    <source>
        <dbReference type="EMBL" id="MCH6468603.1"/>
    </source>
</evidence>
<comment type="catalytic activity">
    <reaction evidence="12">
        <text>oxaloacetate + H(+) = pyruvate + CO2</text>
        <dbReference type="Rhea" id="RHEA:15641"/>
        <dbReference type="ChEBI" id="CHEBI:15361"/>
        <dbReference type="ChEBI" id="CHEBI:15378"/>
        <dbReference type="ChEBI" id="CHEBI:16452"/>
        <dbReference type="ChEBI" id="CHEBI:16526"/>
        <dbReference type="EC" id="4.1.1.112"/>
    </reaction>
</comment>